<dbReference type="RefSeq" id="WP_072039703.1">
    <property type="nucleotide sequence ID" value="NZ_AP025334.1"/>
</dbReference>
<organism evidence="2 3">
    <name type="scientific">Phytobacter diazotrophicus</name>
    <dbReference type="NCBI Taxonomy" id="395631"/>
    <lineage>
        <taxon>Bacteria</taxon>
        <taxon>Pseudomonadati</taxon>
        <taxon>Pseudomonadota</taxon>
        <taxon>Gammaproteobacteria</taxon>
        <taxon>Enterobacterales</taxon>
        <taxon>Enterobacteriaceae</taxon>
        <taxon>Phytobacter</taxon>
    </lineage>
</organism>
<gene>
    <name evidence="2" type="ORF">PDTA9734_11120</name>
</gene>
<name>A0ABM7VRE8_9ENTR</name>
<sequence>MDSRDTTTDPFPVALATFPEGFRNRLPDVLSYVPVAFPFGLNATKPGFSPPGEFISRITLFSIPAAPLTGCVNVLFIFLGLRFWKTLSLILAGLLRALAYGIVWKLLTVP</sequence>
<proteinExistence type="predicted"/>
<evidence type="ECO:0000313" key="3">
    <source>
        <dbReference type="Proteomes" id="UP001320460"/>
    </source>
</evidence>
<keyword evidence="1" id="KW-0812">Transmembrane</keyword>
<feature type="transmembrane region" description="Helical" evidence="1">
    <location>
        <begin position="86"/>
        <end position="107"/>
    </location>
</feature>
<keyword evidence="1" id="KW-1133">Transmembrane helix</keyword>
<accession>A0ABM7VRE8</accession>
<evidence type="ECO:0000256" key="1">
    <source>
        <dbReference type="SAM" id="Phobius"/>
    </source>
</evidence>
<keyword evidence="1" id="KW-0472">Membrane</keyword>
<dbReference type="Proteomes" id="UP001320460">
    <property type="component" value="Chromosome"/>
</dbReference>
<reference evidence="2 3" key="1">
    <citation type="submission" date="2021-12" db="EMBL/GenBank/DDBJ databases">
        <title>Complete genome sequence of Phytobacter diazotrophicus TA9734.</title>
        <authorList>
            <person name="Kubota H."/>
            <person name="Nakayama Y."/>
            <person name="Ariyoshi T."/>
        </authorList>
    </citation>
    <scope>NUCLEOTIDE SEQUENCE [LARGE SCALE GENOMIC DNA]</scope>
    <source>
        <strain evidence="2 3">TA9734</strain>
    </source>
</reference>
<feature type="transmembrane region" description="Helical" evidence="1">
    <location>
        <begin position="54"/>
        <end position="79"/>
    </location>
</feature>
<keyword evidence="3" id="KW-1185">Reference proteome</keyword>
<dbReference type="EMBL" id="AP025334">
    <property type="protein sequence ID" value="BDD49625.1"/>
    <property type="molecule type" value="Genomic_DNA"/>
</dbReference>
<evidence type="ECO:0000313" key="2">
    <source>
        <dbReference type="EMBL" id="BDD49625.1"/>
    </source>
</evidence>
<protein>
    <submittedName>
        <fullName evidence="2">Uncharacterized protein</fullName>
    </submittedName>
</protein>